<proteinExistence type="predicted"/>
<evidence type="ECO:0000313" key="1">
    <source>
        <dbReference type="EMBL" id="EZA56782.1"/>
    </source>
</evidence>
<protein>
    <recommendedName>
        <fullName evidence="3">Nuclease HARBI1</fullName>
    </recommendedName>
</protein>
<dbReference type="EMBL" id="KK107157">
    <property type="protein sequence ID" value="EZA56782.1"/>
    <property type="molecule type" value="Genomic_DNA"/>
</dbReference>
<gene>
    <name evidence="1" type="ORF">X777_03221</name>
</gene>
<dbReference type="AlphaFoldDB" id="A0A026WL49"/>
<sequence>MKWWIKFPRTLNEFYESHRFPGVIGCIDCTHIAIFPPQVHNAVNPEDLYVNRKGYTSINVQLGYLKSLVYAEPISNLEQLQHRVQEACVTIRMNPGVFERARDSFLRRCRVCRHGRRSF</sequence>
<dbReference type="Proteomes" id="UP000053097">
    <property type="component" value="Unassembled WGS sequence"/>
</dbReference>
<keyword evidence="2" id="KW-1185">Reference proteome</keyword>
<accession>A0A026WL49</accession>
<evidence type="ECO:0008006" key="3">
    <source>
        <dbReference type="Google" id="ProtNLM"/>
    </source>
</evidence>
<reference evidence="1 2" key="1">
    <citation type="journal article" date="2014" name="Curr. Biol.">
        <title>The genome of the clonal raider ant Cerapachys biroi.</title>
        <authorList>
            <person name="Oxley P.R."/>
            <person name="Ji L."/>
            <person name="Fetter-Pruneda I."/>
            <person name="McKenzie S.K."/>
            <person name="Li C."/>
            <person name="Hu H."/>
            <person name="Zhang G."/>
            <person name="Kronauer D.J."/>
        </authorList>
    </citation>
    <scope>NUCLEOTIDE SEQUENCE [LARGE SCALE GENOMIC DNA]</scope>
</reference>
<evidence type="ECO:0000313" key="2">
    <source>
        <dbReference type="Proteomes" id="UP000053097"/>
    </source>
</evidence>
<organism evidence="1 2">
    <name type="scientific">Ooceraea biroi</name>
    <name type="common">Clonal raider ant</name>
    <name type="synonym">Cerapachys biroi</name>
    <dbReference type="NCBI Taxonomy" id="2015173"/>
    <lineage>
        <taxon>Eukaryota</taxon>
        <taxon>Metazoa</taxon>
        <taxon>Ecdysozoa</taxon>
        <taxon>Arthropoda</taxon>
        <taxon>Hexapoda</taxon>
        <taxon>Insecta</taxon>
        <taxon>Pterygota</taxon>
        <taxon>Neoptera</taxon>
        <taxon>Endopterygota</taxon>
        <taxon>Hymenoptera</taxon>
        <taxon>Apocrita</taxon>
        <taxon>Aculeata</taxon>
        <taxon>Formicoidea</taxon>
        <taxon>Formicidae</taxon>
        <taxon>Dorylinae</taxon>
        <taxon>Ooceraea</taxon>
    </lineage>
</organism>
<name>A0A026WL49_OOCBI</name>